<dbReference type="Pfam" id="PF25506">
    <property type="entry name" value="TIM-barrel_MTC6"/>
    <property type="match status" value="1"/>
</dbReference>
<name>A0A9P4UPE5_9PEZI</name>
<evidence type="ECO:0000256" key="2">
    <source>
        <dbReference type="ARBA" id="ARBA00022692"/>
    </source>
</evidence>
<feature type="region of interest" description="Disordered" evidence="10">
    <location>
        <begin position="190"/>
        <end position="223"/>
    </location>
</feature>
<comment type="similarity">
    <text evidence="8">Belongs to the MTC6 family.</text>
</comment>
<dbReference type="EMBL" id="MU003777">
    <property type="protein sequence ID" value="KAF2723372.1"/>
    <property type="molecule type" value="Genomic_DNA"/>
</dbReference>
<evidence type="ECO:0000256" key="8">
    <source>
        <dbReference type="ARBA" id="ARBA00038159"/>
    </source>
</evidence>
<evidence type="ECO:0000256" key="7">
    <source>
        <dbReference type="ARBA" id="ARBA00037703"/>
    </source>
</evidence>
<evidence type="ECO:0000256" key="6">
    <source>
        <dbReference type="ARBA" id="ARBA00023180"/>
    </source>
</evidence>
<feature type="compositionally biased region" description="Low complexity" evidence="10">
    <location>
        <begin position="190"/>
        <end position="221"/>
    </location>
</feature>
<keyword evidence="14" id="KW-1185">Reference proteome</keyword>
<evidence type="ECO:0000313" key="13">
    <source>
        <dbReference type="EMBL" id="KAF2723372.1"/>
    </source>
</evidence>
<dbReference type="AlphaFoldDB" id="A0A9P4UPE5"/>
<evidence type="ECO:0000256" key="10">
    <source>
        <dbReference type="SAM" id="MobiDB-lite"/>
    </source>
</evidence>
<dbReference type="OrthoDB" id="5573651at2759"/>
<accession>A0A9P4UPE5</accession>
<evidence type="ECO:0000256" key="1">
    <source>
        <dbReference type="ARBA" id="ARBA00004479"/>
    </source>
</evidence>
<keyword evidence="4 11" id="KW-1133">Transmembrane helix</keyword>
<evidence type="ECO:0000256" key="4">
    <source>
        <dbReference type="ARBA" id="ARBA00022989"/>
    </source>
</evidence>
<reference evidence="13" key="1">
    <citation type="journal article" date="2020" name="Stud. Mycol.">
        <title>101 Dothideomycetes genomes: a test case for predicting lifestyles and emergence of pathogens.</title>
        <authorList>
            <person name="Haridas S."/>
            <person name="Albert R."/>
            <person name="Binder M."/>
            <person name="Bloem J."/>
            <person name="Labutti K."/>
            <person name="Salamov A."/>
            <person name="Andreopoulos B."/>
            <person name="Baker S."/>
            <person name="Barry K."/>
            <person name="Bills G."/>
            <person name="Bluhm B."/>
            <person name="Cannon C."/>
            <person name="Castanera R."/>
            <person name="Culley D."/>
            <person name="Daum C."/>
            <person name="Ezra D."/>
            <person name="Gonzalez J."/>
            <person name="Henrissat B."/>
            <person name="Kuo A."/>
            <person name="Liang C."/>
            <person name="Lipzen A."/>
            <person name="Lutzoni F."/>
            <person name="Magnuson J."/>
            <person name="Mondo S."/>
            <person name="Nolan M."/>
            <person name="Ohm R."/>
            <person name="Pangilinan J."/>
            <person name="Park H.-J."/>
            <person name="Ramirez L."/>
            <person name="Alfaro M."/>
            <person name="Sun H."/>
            <person name="Tritt A."/>
            <person name="Yoshinaga Y."/>
            <person name="Zwiers L.-H."/>
            <person name="Turgeon B."/>
            <person name="Goodwin S."/>
            <person name="Spatafora J."/>
            <person name="Crous P."/>
            <person name="Grigoriev I."/>
        </authorList>
    </citation>
    <scope>NUCLEOTIDE SEQUENCE</scope>
    <source>
        <strain evidence="13">CBS 116435</strain>
    </source>
</reference>
<dbReference type="InterPro" id="IPR057530">
    <property type="entry name" value="TIM-barrel_MTC6"/>
</dbReference>
<keyword evidence="2 11" id="KW-0812">Transmembrane</keyword>
<dbReference type="GO" id="GO:0016020">
    <property type="term" value="C:membrane"/>
    <property type="evidence" value="ECO:0007669"/>
    <property type="project" value="UniProtKB-SubCell"/>
</dbReference>
<dbReference type="InterPro" id="IPR016187">
    <property type="entry name" value="CTDL_fold"/>
</dbReference>
<evidence type="ECO:0000313" key="14">
    <source>
        <dbReference type="Proteomes" id="UP000799441"/>
    </source>
</evidence>
<organism evidence="13 14">
    <name type="scientific">Polychaeton citri CBS 116435</name>
    <dbReference type="NCBI Taxonomy" id="1314669"/>
    <lineage>
        <taxon>Eukaryota</taxon>
        <taxon>Fungi</taxon>
        <taxon>Dikarya</taxon>
        <taxon>Ascomycota</taxon>
        <taxon>Pezizomycotina</taxon>
        <taxon>Dothideomycetes</taxon>
        <taxon>Dothideomycetidae</taxon>
        <taxon>Capnodiales</taxon>
        <taxon>Capnodiaceae</taxon>
        <taxon>Polychaeton</taxon>
    </lineage>
</organism>
<feature type="transmembrane region" description="Helical" evidence="11">
    <location>
        <begin position="637"/>
        <end position="661"/>
    </location>
</feature>
<evidence type="ECO:0000259" key="12">
    <source>
        <dbReference type="Pfam" id="PF25506"/>
    </source>
</evidence>
<sequence>MTVLYEPDPGAPLEDQTFIALLSQRDLSFEVPINFVTLPGVSLAAACFGNRRYEDAAAAKCMSNLLATGFRRLDVDLYWDASRLVWSLCPVELELGSGSASSIAASTAAPQANATQNSVAAGSSTSAPAVTAGALQLRDGLLKHLGSASAAVVDALRLREESSEASLVISGPSVFSASSLPTVSTTSTLTSNITTTTDSGGSSSTSGDSPSPTSSDSDSTLIDVGPYRCTKTMKLSLFAGVMQEHLSGTEDTLNATTKVIIFNLHAAVPASDPTGSARQPDTIDMPQGEHLLSSVLATNISRYMYTPDDLLTQRSNLNSSNSWYQSTRSGDPDSAYFTVQRTGNIYSTPDGWPSEEFVEVQKAKRLVAGFGRTDPQMAEYNFSADASMIFPSDYISVVQNVSIASNGTVTDGCFYNDEQVSLKTVNSSWAVANDLKPNVSEATDVDSQLEAIRTAAFNLTNCGMSPILNQTLGNKTADENYAYYQQFILGNIWTWAPGQPLNASSKSSKSTDSDFANRCAVLNATSGLWQTEDCAASHYASCRVNFQPYQWTISGNDANYDRVGSACPARSVFTTPQTALENTYLLAAWRQFRADNRKSDSLLFINLNDLDVDTCWVVGQNATCPYVERDQNSQRTVIVPIVAAIIVFVLFVLTIFVKCASNRQYTRRKQRRGYDLLEDQEGVPS</sequence>
<keyword evidence="5 11" id="KW-0472">Membrane</keyword>
<dbReference type="SUPFAM" id="SSF56436">
    <property type="entry name" value="C-type lectin-like"/>
    <property type="match status" value="1"/>
</dbReference>
<evidence type="ECO:0000256" key="3">
    <source>
        <dbReference type="ARBA" id="ARBA00022729"/>
    </source>
</evidence>
<proteinExistence type="inferred from homology"/>
<evidence type="ECO:0000256" key="11">
    <source>
        <dbReference type="SAM" id="Phobius"/>
    </source>
</evidence>
<feature type="domain" description="MTC6 partial TIM-barrel" evidence="12">
    <location>
        <begin position="13"/>
        <end position="484"/>
    </location>
</feature>
<keyword evidence="6" id="KW-0325">Glycoprotein</keyword>
<gene>
    <name evidence="13" type="ORF">K431DRAFT_337609</name>
</gene>
<comment type="caution">
    <text evidence="13">The sequence shown here is derived from an EMBL/GenBank/DDBJ whole genome shotgun (WGS) entry which is preliminary data.</text>
</comment>
<evidence type="ECO:0000256" key="9">
    <source>
        <dbReference type="ARBA" id="ARBA00039865"/>
    </source>
</evidence>
<dbReference type="PANTHER" id="PTHR35518:SF2">
    <property type="entry name" value="MAINTENANCE OF TELOMERE CAPPING PROTEIN 6"/>
    <property type="match status" value="1"/>
</dbReference>
<dbReference type="InterPro" id="IPR051008">
    <property type="entry name" value="Telomere_Capping_Maintenance"/>
</dbReference>
<dbReference type="PANTHER" id="PTHR35518">
    <property type="entry name" value="MAINTENANCE OF TELOMOERE CAPPING"/>
    <property type="match status" value="1"/>
</dbReference>
<dbReference type="Proteomes" id="UP000799441">
    <property type="component" value="Unassembled WGS sequence"/>
</dbReference>
<evidence type="ECO:0000256" key="5">
    <source>
        <dbReference type="ARBA" id="ARBA00023136"/>
    </source>
</evidence>
<comment type="subcellular location">
    <subcellularLocation>
        <location evidence="1">Membrane</location>
        <topology evidence="1">Single-pass type I membrane protein</topology>
    </subcellularLocation>
</comment>
<protein>
    <recommendedName>
        <fullName evidence="9">Maintenance of telomere capping protein 6</fullName>
    </recommendedName>
</protein>
<keyword evidence="3" id="KW-0732">Signal</keyword>
<comment type="function">
    <text evidence="7">May be involved in telomere capping.</text>
</comment>